<comment type="subunit">
    <text evidence="6">HflC and HflK may interact to form a multimeric complex.</text>
</comment>
<evidence type="ECO:0000256" key="3">
    <source>
        <dbReference type="ARBA" id="ARBA00022692"/>
    </source>
</evidence>
<evidence type="ECO:0000313" key="7">
    <source>
        <dbReference type="EMBL" id="NBN77034.1"/>
    </source>
</evidence>
<dbReference type="CDD" id="cd03404">
    <property type="entry name" value="SPFH_HflK"/>
    <property type="match status" value="1"/>
</dbReference>
<comment type="caution">
    <text evidence="7">The sequence shown here is derived from an EMBL/GenBank/DDBJ whole genome shotgun (WGS) entry which is preliminary data.</text>
</comment>
<dbReference type="SMART" id="SM00244">
    <property type="entry name" value="PHB"/>
    <property type="match status" value="1"/>
</dbReference>
<keyword evidence="5" id="KW-0472">Membrane</keyword>
<dbReference type="InterPro" id="IPR036013">
    <property type="entry name" value="Band_7/SPFH_dom_sf"/>
</dbReference>
<evidence type="ECO:0000256" key="4">
    <source>
        <dbReference type="ARBA" id="ARBA00022989"/>
    </source>
</evidence>
<dbReference type="Pfam" id="PF01145">
    <property type="entry name" value="Band_7"/>
    <property type="match status" value="1"/>
</dbReference>
<organism evidence="7 8">
    <name type="scientific">Pannonibacter tanglangensis</name>
    <dbReference type="NCBI Taxonomy" id="2750084"/>
    <lineage>
        <taxon>Bacteria</taxon>
        <taxon>Pseudomonadati</taxon>
        <taxon>Pseudomonadota</taxon>
        <taxon>Alphaproteobacteria</taxon>
        <taxon>Hyphomicrobiales</taxon>
        <taxon>Stappiaceae</taxon>
        <taxon>Pannonibacter</taxon>
    </lineage>
</organism>
<comment type="function">
    <text evidence="6">HflC and HflK could encode or regulate a protease.</text>
</comment>
<dbReference type="Gene3D" id="3.30.479.30">
    <property type="entry name" value="Band 7 domain"/>
    <property type="match status" value="1"/>
</dbReference>
<proteinExistence type="inferred from homology"/>
<evidence type="ECO:0000256" key="5">
    <source>
        <dbReference type="ARBA" id="ARBA00023136"/>
    </source>
</evidence>
<evidence type="ECO:0000256" key="2">
    <source>
        <dbReference type="ARBA" id="ARBA00006971"/>
    </source>
</evidence>
<reference evidence="8" key="1">
    <citation type="submission" date="2020-01" db="EMBL/GenBank/DDBJ databases">
        <authorList>
            <person name="Fang Y."/>
            <person name="Sun R."/>
            <person name="Nie L."/>
            <person name="He J."/>
            <person name="Hao L."/>
            <person name="Wang L."/>
            <person name="Su S."/>
            <person name="Lv E."/>
            <person name="Zhang Z."/>
            <person name="Xie R."/>
            <person name="Liu H."/>
        </authorList>
    </citation>
    <scope>NUCLEOTIDE SEQUENCE [LARGE SCALE GENOMIC DNA]</scope>
    <source>
        <strain evidence="8">XCT-53</strain>
    </source>
</reference>
<keyword evidence="7" id="KW-0378">Hydrolase</keyword>
<dbReference type="PANTHER" id="PTHR43327">
    <property type="entry name" value="STOMATIN-LIKE PROTEIN 2, MITOCHONDRIAL"/>
    <property type="match status" value="1"/>
</dbReference>
<keyword evidence="3" id="KW-0812">Transmembrane</keyword>
<dbReference type="GO" id="GO:0016020">
    <property type="term" value="C:membrane"/>
    <property type="evidence" value="ECO:0007669"/>
    <property type="project" value="UniProtKB-SubCell"/>
</dbReference>
<sequence>MPWSNQSGGGGGWKGGGNAGGPWGGGSGGGGGGNGGPWGNGPNRGGGNTPPDLEELLKRTQDRMKTVLPGGGGNLGAKGIALAGVVLAGVWLATGLYSVAPDQVGVELVLGEVTDQTQPGLNYNWPYPVGQVFTPAVLQVREMTVGMEETVMGGTVRSRDVPEESLMLTGDENIVDADFKVQWRIRNTRDGVADYLFNIQNPEGTVRAVAESAMREVVGGSNIDAILTENRAPIQIAVQELMQKTLNDYRAGIDIINVQMQKVDPPQQVIDAFRDVQAARADQERIQNEAQTYANRIVPEARGEAARVMEAATAYRDQTIAEATGQAQRFSKIYDEYRKAPDVTRERLYLETLERVLSANSKIIIDQKQNSEGVVPFLPLNEMLNRTPAQAQPGTPAVRNGAGGQ</sequence>
<evidence type="ECO:0000313" key="8">
    <source>
        <dbReference type="Proteomes" id="UP000586722"/>
    </source>
</evidence>
<protein>
    <recommendedName>
        <fullName evidence="6">Protein HflK</fullName>
    </recommendedName>
</protein>
<dbReference type="NCBIfam" id="TIGR01933">
    <property type="entry name" value="hflK"/>
    <property type="match status" value="1"/>
</dbReference>
<dbReference type="EMBL" id="JAABLQ010000001">
    <property type="protein sequence ID" value="NBN77034.1"/>
    <property type="molecule type" value="Genomic_DNA"/>
</dbReference>
<dbReference type="InterPro" id="IPR001107">
    <property type="entry name" value="Band_7"/>
</dbReference>
<dbReference type="RefSeq" id="WP_161675275.1">
    <property type="nucleotide sequence ID" value="NZ_JAABLP010000002.1"/>
</dbReference>
<dbReference type="Proteomes" id="UP000586722">
    <property type="component" value="Unassembled WGS sequence"/>
</dbReference>
<keyword evidence="4" id="KW-1133">Transmembrane helix</keyword>
<dbReference type="InterPro" id="IPR010201">
    <property type="entry name" value="HflK"/>
</dbReference>
<comment type="subcellular location">
    <subcellularLocation>
        <location evidence="1">Membrane</location>
        <topology evidence="1">Single-pass membrane protein</topology>
    </subcellularLocation>
</comment>
<name>A0A7X5F208_9HYPH</name>
<dbReference type="SUPFAM" id="SSF117892">
    <property type="entry name" value="Band 7/SPFH domain"/>
    <property type="match status" value="1"/>
</dbReference>
<dbReference type="AlphaFoldDB" id="A0A7X5F208"/>
<dbReference type="GO" id="GO:0006508">
    <property type="term" value="P:proteolysis"/>
    <property type="evidence" value="ECO:0007669"/>
    <property type="project" value="UniProtKB-KW"/>
</dbReference>
<dbReference type="PANTHER" id="PTHR43327:SF2">
    <property type="entry name" value="MODULATOR OF FTSH PROTEASE HFLK"/>
    <property type="match status" value="1"/>
</dbReference>
<comment type="similarity">
    <text evidence="2 6">Belongs to the band 7/mec-2 family. HflK subfamily.</text>
</comment>
<dbReference type="InterPro" id="IPR020980">
    <property type="entry name" value="Membrane_HflK_N"/>
</dbReference>
<evidence type="ECO:0000256" key="1">
    <source>
        <dbReference type="ARBA" id="ARBA00004167"/>
    </source>
</evidence>
<dbReference type="Pfam" id="PF12221">
    <property type="entry name" value="HflK_N"/>
    <property type="match status" value="1"/>
</dbReference>
<keyword evidence="7" id="KW-0645">Protease</keyword>
<keyword evidence="8" id="KW-1185">Reference proteome</keyword>
<dbReference type="InterPro" id="IPR050710">
    <property type="entry name" value="Band7/mec-2_domain"/>
</dbReference>
<dbReference type="GO" id="GO:0008233">
    <property type="term" value="F:peptidase activity"/>
    <property type="evidence" value="ECO:0007669"/>
    <property type="project" value="UniProtKB-KW"/>
</dbReference>
<gene>
    <name evidence="7" type="primary">hflK</name>
    <name evidence="7" type="ORF">GWI72_02000</name>
</gene>
<accession>A0A7X5F208</accession>
<evidence type="ECO:0000256" key="6">
    <source>
        <dbReference type="RuleBase" id="RU364113"/>
    </source>
</evidence>